<name>A0A183IUD7_9BILA</name>
<reference evidence="1 2" key="2">
    <citation type="submission" date="2018-11" db="EMBL/GenBank/DDBJ databases">
        <authorList>
            <consortium name="Pathogen Informatics"/>
        </authorList>
    </citation>
    <scope>NUCLEOTIDE SEQUENCE [LARGE SCALE GENOMIC DNA]</scope>
</reference>
<keyword evidence="2" id="KW-1185">Reference proteome</keyword>
<accession>A0A183IUD7</accession>
<evidence type="ECO:0000313" key="1">
    <source>
        <dbReference type="EMBL" id="VDP12383.1"/>
    </source>
</evidence>
<dbReference type="AlphaFoldDB" id="A0A183IUD7"/>
<protein>
    <submittedName>
        <fullName evidence="3">COesterase domain-containing protein</fullName>
    </submittedName>
</protein>
<evidence type="ECO:0000313" key="3">
    <source>
        <dbReference type="WBParaSite" id="SBAD_0000750501-mRNA-1"/>
    </source>
</evidence>
<dbReference type="EMBL" id="UZAM01010442">
    <property type="protein sequence ID" value="VDP12383.1"/>
    <property type="molecule type" value="Genomic_DNA"/>
</dbReference>
<evidence type="ECO:0000313" key="2">
    <source>
        <dbReference type="Proteomes" id="UP000270296"/>
    </source>
</evidence>
<dbReference type="Proteomes" id="UP000270296">
    <property type="component" value="Unassembled WGS sequence"/>
</dbReference>
<dbReference type="WBParaSite" id="SBAD_0000750501-mRNA-1">
    <property type="protein sequence ID" value="SBAD_0000750501-mRNA-1"/>
    <property type="gene ID" value="SBAD_0000750501"/>
</dbReference>
<reference evidence="3" key="1">
    <citation type="submission" date="2016-06" db="UniProtKB">
        <authorList>
            <consortium name="WormBaseParasite"/>
        </authorList>
    </citation>
    <scope>IDENTIFICATION</scope>
</reference>
<proteinExistence type="predicted"/>
<gene>
    <name evidence="1" type="ORF">SBAD_LOCUS7234</name>
</gene>
<organism evidence="3">
    <name type="scientific">Soboliphyme baturini</name>
    <dbReference type="NCBI Taxonomy" id="241478"/>
    <lineage>
        <taxon>Eukaryota</taxon>
        <taxon>Metazoa</taxon>
        <taxon>Ecdysozoa</taxon>
        <taxon>Nematoda</taxon>
        <taxon>Enoplea</taxon>
        <taxon>Dorylaimia</taxon>
        <taxon>Dioctophymatida</taxon>
        <taxon>Dioctophymatoidea</taxon>
        <taxon>Soboliphymatidae</taxon>
        <taxon>Soboliphyme</taxon>
    </lineage>
</organism>
<sequence>MPIILYVNGDYFGTFFQDVHEKIENGKIRLIPVAILGETYGSNSNYEFAPNFRNPTWVSKKKSEADWTKLGWTWG</sequence>